<evidence type="ECO:0000313" key="1">
    <source>
        <dbReference type="EMBL" id="GAG41645.1"/>
    </source>
</evidence>
<comment type="caution">
    <text evidence="1">The sequence shown here is derived from an EMBL/GenBank/DDBJ whole genome shotgun (WGS) entry which is preliminary data.</text>
</comment>
<protein>
    <recommendedName>
        <fullName evidence="2">Nucleotide pyrophosphohydrolase</fullName>
    </recommendedName>
</protein>
<organism evidence="1">
    <name type="scientific">marine sediment metagenome</name>
    <dbReference type="NCBI Taxonomy" id="412755"/>
    <lineage>
        <taxon>unclassified sequences</taxon>
        <taxon>metagenomes</taxon>
        <taxon>ecological metagenomes</taxon>
    </lineage>
</organism>
<evidence type="ECO:0008006" key="2">
    <source>
        <dbReference type="Google" id="ProtNLM"/>
    </source>
</evidence>
<proteinExistence type="predicted"/>
<dbReference type="EMBL" id="BARS01041118">
    <property type="protein sequence ID" value="GAG41645.1"/>
    <property type="molecule type" value="Genomic_DNA"/>
</dbReference>
<gene>
    <name evidence="1" type="ORF">S01H1_62585</name>
</gene>
<accession>X0XEW8</accession>
<reference evidence="1" key="1">
    <citation type="journal article" date="2014" name="Front. Microbiol.">
        <title>High frequency of phylogenetically diverse reductive dehalogenase-homologous genes in deep subseafloor sedimentary metagenomes.</title>
        <authorList>
            <person name="Kawai M."/>
            <person name="Futagami T."/>
            <person name="Toyoda A."/>
            <person name="Takaki Y."/>
            <person name="Nishi S."/>
            <person name="Hori S."/>
            <person name="Arai W."/>
            <person name="Tsubouchi T."/>
            <person name="Morono Y."/>
            <person name="Uchiyama I."/>
            <person name="Ito T."/>
            <person name="Fujiyama A."/>
            <person name="Inagaki F."/>
            <person name="Takami H."/>
        </authorList>
    </citation>
    <scope>NUCLEOTIDE SEQUENCE</scope>
    <source>
        <strain evidence="1">Expedition CK06-06</strain>
    </source>
</reference>
<dbReference type="AlphaFoldDB" id="X0XEW8"/>
<sequence>MTVREPSVRQERALLDIAIELRRARAKHPTMHSGHEAYAVILEELDELWDEVKKREPDPARLRAEAIQVAAMGLRFVLDIAEAPK</sequence>
<name>X0XEW8_9ZZZZ</name>